<dbReference type="Proteomes" id="UP000451386">
    <property type="component" value="Unassembled WGS sequence"/>
</dbReference>
<dbReference type="EMBL" id="WDOP01000025">
    <property type="protein sequence ID" value="KAB7485546.1"/>
    <property type="molecule type" value="Genomic_DNA"/>
</dbReference>
<evidence type="ECO:0000256" key="3">
    <source>
        <dbReference type="SAM" id="SignalP"/>
    </source>
</evidence>
<dbReference type="RefSeq" id="WP_004218426.1">
    <property type="nucleotide sequence ID" value="NZ_WDOP01000025.1"/>
</dbReference>
<gene>
    <name evidence="5" type="ORF">GBA83_10140</name>
</gene>
<dbReference type="Gene3D" id="3.40.50.2300">
    <property type="match status" value="2"/>
</dbReference>
<dbReference type="GeneID" id="29696213"/>
<sequence length="421" mass="43268">MRLANKMKMLTAMTAAALLALSGCGSSGGASGGSSNSVASSGDGMVIGALLPLTGTLAYLAPPEVAAIKLAISDINKAGGVLGKDVTEVEADTSDGEHADQNTSAAQSVLSKHPSVVIGPAASGVVKNVYKSIVAEKIPVISMASTSMTLSGMDPYFFRTVAPDAVQGAVMGDLIAQDGVKKLAIACFNDEYGTGMRDIILQKLKDAGVDVVYGEKDAFDPAETNYSSIATAIKNSGADATLIISYDQATPLIKALASAGVDTHKLYLVDGNTVDYSKTYDAGLLKGSKGTIPGTHVDDKFKSDLKGTGTDISDTTYAAETYDAVILAALAAEQGGSTSGETVAKNLSSVSGADGGEKCESFEACKALIKDKKKIQYFGKTGIGPFNKNNDPSSANIGIFEYDGNNVNVFQDMQSGDVPTE</sequence>
<accession>A0A7J5TMG3</accession>
<evidence type="ECO:0000256" key="1">
    <source>
        <dbReference type="ARBA" id="ARBA00010062"/>
    </source>
</evidence>
<name>A0A7J5TMG3_BIFBI</name>
<feature type="domain" description="Leucine-binding protein" evidence="4">
    <location>
        <begin position="47"/>
        <end position="355"/>
    </location>
</feature>
<dbReference type="InterPro" id="IPR051010">
    <property type="entry name" value="BCAA_transport"/>
</dbReference>
<proteinExistence type="inferred from homology"/>
<dbReference type="InterPro" id="IPR028082">
    <property type="entry name" value="Peripla_BP_I"/>
</dbReference>
<protein>
    <submittedName>
        <fullName evidence="5">Amino acid ABC transporter substrate-binding protein</fullName>
    </submittedName>
</protein>
<dbReference type="PANTHER" id="PTHR30483">
    <property type="entry name" value="LEUCINE-SPECIFIC-BINDING PROTEIN"/>
    <property type="match status" value="1"/>
</dbReference>
<organism evidence="5 6">
    <name type="scientific">Bifidobacterium bifidum</name>
    <dbReference type="NCBI Taxonomy" id="1681"/>
    <lineage>
        <taxon>Bacteria</taxon>
        <taxon>Bacillati</taxon>
        <taxon>Actinomycetota</taxon>
        <taxon>Actinomycetes</taxon>
        <taxon>Bifidobacteriales</taxon>
        <taxon>Bifidobacteriaceae</taxon>
        <taxon>Bifidobacterium</taxon>
    </lineage>
</organism>
<feature type="signal peptide" evidence="3">
    <location>
        <begin position="1"/>
        <end position="32"/>
    </location>
</feature>
<dbReference type="PANTHER" id="PTHR30483:SF6">
    <property type="entry name" value="PERIPLASMIC BINDING PROTEIN OF ABC TRANSPORTER FOR NATURAL AMINO ACIDS"/>
    <property type="match status" value="1"/>
</dbReference>
<evidence type="ECO:0000313" key="5">
    <source>
        <dbReference type="EMBL" id="KAB7485546.1"/>
    </source>
</evidence>
<comment type="caution">
    <text evidence="5">The sequence shown here is derived from an EMBL/GenBank/DDBJ whole genome shotgun (WGS) entry which is preliminary data.</text>
</comment>
<dbReference type="PROSITE" id="PS51257">
    <property type="entry name" value="PROKAR_LIPOPROTEIN"/>
    <property type="match status" value="1"/>
</dbReference>
<dbReference type="SUPFAM" id="SSF53822">
    <property type="entry name" value="Periplasmic binding protein-like I"/>
    <property type="match status" value="1"/>
</dbReference>
<evidence type="ECO:0000256" key="2">
    <source>
        <dbReference type="ARBA" id="ARBA00022729"/>
    </source>
</evidence>
<evidence type="ECO:0000259" key="4">
    <source>
        <dbReference type="Pfam" id="PF13458"/>
    </source>
</evidence>
<comment type="similarity">
    <text evidence="1">Belongs to the leucine-binding protein family.</text>
</comment>
<evidence type="ECO:0000313" key="6">
    <source>
        <dbReference type="Proteomes" id="UP000451386"/>
    </source>
</evidence>
<dbReference type="Pfam" id="PF13458">
    <property type="entry name" value="Peripla_BP_6"/>
    <property type="match status" value="1"/>
</dbReference>
<feature type="chain" id="PRO_5038644055" evidence="3">
    <location>
        <begin position="33"/>
        <end position="421"/>
    </location>
</feature>
<dbReference type="InterPro" id="IPR028081">
    <property type="entry name" value="Leu-bd"/>
</dbReference>
<dbReference type="AlphaFoldDB" id="A0A7J5TMG3"/>
<keyword evidence="2 3" id="KW-0732">Signal</keyword>
<reference evidence="5 6" key="1">
    <citation type="journal article" date="2019" name="Nat. Med.">
        <title>A library of human gut bacterial isolates paired with longitudinal multiomics data enables mechanistic microbiome research.</title>
        <authorList>
            <person name="Poyet M."/>
            <person name="Groussin M."/>
            <person name="Gibbons S.M."/>
            <person name="Avila-Pacheco J."/>
            <person name="Jiang X."/>
            <person name="Kearney S.M."/>
            <person name="Perrotta A.R."/>
            <person name="Berdy B."/>
            <person name="Zhao S."/>
            <person name="Lieberman T.D."/>
            <person name="Swanson P.K."/>
            <person name="Smith M."/>
            <person name="Roesemann S."/>
            <person name="Alexander J.E."/>
            <person name="Rich S.A."/>
            <person name="Livny J."/>
            <person name="Vlamakis H."/>
            <person name="Clish C."/>
            <person name="Bullock K."/>
            <person name="Deik A."/>
            <person name="Scott J."/>
            <person name="Pierce K.A."/>
            <person name="Xavier R.J."/>
            <person name="Alm E.J."/>
        </authorList>
    </citation>
    <scope>NUCLEOTIDE SEQUENCE [LARGE SCALE GENOMIC DNA]</scope>
    <source>
        <strain evidence="5 6">BIOML-A13</strain>
    </source>
</reference>